<evidence type="ECO:0000313" key="2">
    <source>
        <dbReference type="Proteomes" id="UP000217790"/>
    </source>
</evidence>
<dbReference type="Proteomes" id="UP000217790">
    <property type="component" value="Unassembled WGS sequence"/>
</dbReference>
<dbReference type="InParanoid" id="A0A2H3DPZ5"/>
<dbReference type="STRING" id="47427.A0A2H3DPZ5"/>
<dbReference type="AlphaFoldDB" id="A0A2H3DPZ5"/>
<accession>A0A2H3DPZ5</accession>
<feature type="non-terminal residue" evidence="1">
    <location>
        <position position="1"/>
    </location>
</feature>
<gene>
    <name evidence="1" type="ORF">ARMGADRAFT_924872</name>
</gene>
<dbReference type="EMBL" id="KZ293651">
    <property type="protein sequence ID" value="PBK96130.1"/>
    <property type="molecule type" value="Genomic_DNA"/>
</dbReference>
<sequence length="97" mass="10878">TSRRLGVLPLVIRMPVMITSNFDVEAGVVNGSTGMLKKICYRQDEQGSHITLSCIIKIPGMTGDKLTDLPERHATTIKDTVDMNFRLVVLQRKHLRT</sequence>
<keyword evidence="2" id="KW-1185">Reference proteome</keyword>
<dbReference type="OrthoDB" id="432234at2759"/>
<proteinExistence type="predicted"/>
<organism evidence="1 2">
    <name type="scientific">Armillaria gallica</name>
    <name type="common">Bulbous honey fungus</name>
    <name type="synonym">Armillaria bulbosa</name>
    <dbReference type="NCBI Taxonomy" id="47427"/>
    <lineage>
        <taxon>Eukaryota</taxon>
        <taxon>Fungi</taxon>
        <taxon>Dikarya</taxon>
        <taxon>Basidiomycota</taxon>
        <taxon>Agaricomycotina</taxon>
        <taxon>Agaricomycetes</taxon>
        <taxon>Agaricomycetidae</taxon>
        <taxon>Agaricales</taxon>
        <taxon>Marasmiineae</taxon>
        <taxon>Physalacriaceae</taxon>
        <taxon>Armillaria</taxon>
    </lineage>
</organism>
<protein>
    <recommendedName>
        <fullName evidence="3">DNA helicase</fullName>
    </recommendedName>
</protein>
<evidence type="ECO:0008006" key="3">
    <source>
        <dbReference type="Google" id="ProtNLM"/>
    </source>
</evidence>
<name>A0A2H3DPZ5_ARMGA</name>
<evidence type="ECO:0000313" key="1">
    <source>
        <dbReference type="EMBL" id="PBK96130.1"/>
    </source>
</evidence>
<reference evidence="2" key="1">
    <citation type="journal article" date="2017" name="Nat. Ecol. Evol.">
        <title>Genome expansion and lineage-specific genetic innovations in the forest pathogenic fungi Armillaria.</title>
        <authorList>
            <person name="Sipos G."/>
            <person name="Prasanna A.N."/>
            <person name="Walter M.C."/>
            <person name="O'Connor E."/>
            <person name="Balint B."/>
            <person name="Krizsan K."/>
            <person name="Kiss B."/>
            <person name="Hess J."/>
            <person name="Varga T."/>
            <person name="Slot J."/>
            <person name="Riley R."/>
            <person name="Boka B."/>
            <person name="Rigling D."/>
            <person name="Barry K."/>
            <person name="Lee J."/>
            <person name="Mihaltcheva S."/>
            <person name="LaButti K."/>
            <person name="Lipzen A."/>
            <person name="Waldron R."/>
            <person name="Moloney N.M."/>
            <person name="Sperisen C."/>
            <person name="Kredics L."/>
            <person name="Vagvoelgyi C."/>
            <person name="Patrignani A."/>
            <person name="Fitzpatrick D."/>
            <person name="Nagy I."/>
            <person name="Doyle S."/>
            <person name="Anderson J.B."/>
            <person name="Grigoriev I.V."/>
            <person name="Gueldener U."/>
            <person name="Muensterkoetter M."/>
            <person name="Nagy L.G."/>
        </authorList>
    </citation>
    <scope>NUCLEOTIDE SEQUENCE [LARGE SCALE GENOMIC DNA]</scope>
    <source>
        <strain evidence="2">Ar21-2</strain>
    </source>
</reference>